<feature type="transmembrane region" description="Helical" evidence="1">
    <location>
        <begin position="36"/>
        <end position="59"/>
    </location>
</feature>
<evidence type="ECO:0000313" key="4">
    <source>
        <dbReference type="Proteomes" id="UP001228376"/>
    </source>
</evidence>
<feature type="transmembrane region" description="Helical" evidence="1">
    <location>
        <begin position="157"/>
        <end position="176"/>
    </location>
</feature>
<feature type="transmembrane region" description="Helical" evidence="1">
    <location>
        <begin position="182"/>
        <end position="204"/>
    </location>
</feature>
<gene>
    <name evidence="3" type="ORF">P5G51_004475</name>
</gene>
<keyword evidence="1" id="KW-1133">Transmembrane helix</keyword>
<dbReference type="EMBL" id="JAROCA020000001">
    <property type="protein sequence ID" value="MDY0404758.1"/>
    <property type="molecule type" value="Genomic_DNA"/>
</dbReference>
<name>A0ABU5CEM2_9BACI</name>
<reference evidence="3 4" key="1">
    <citation type="submission" date="2023-10" db="EMBL/GenBank/DDBJ databases">
        <title>179-bfca-hs.</title>
        <authorList>
            <person name="Miliotis G."/>
            <person name="Sengupta P."/>
            <person name="Hameed A."/>
            <person name="Chuvochina M."/>
            <person name="Mcdonagh F."/>
            <person name="Simpson A.C."/>
            <person name="Singh N.K."/>
            <person name="Rekha P.D."/>
            <person name="Raman K."/>
            <person name="Hugenholtz P."/>
            <person name="Venkateswaran K."/>
        </authorList>
    </citation>
    <scope>NUCLEOTIDE SEQUENCE [LARGE SCALE GENOMIC DNA]</scope>
    <source>
        <strain evidence="3 4">179-BFC-A-HS</strain>
    </source>
</reference>
<keyword evidence="4" id="KW-1185">Reference proteome</keyword>
<protein>
    <submittedName>
        <fullName evidence="3">Tripartite tricarboxylate transporter permease</fullName>
    </submittedName>
</protein>
<feature type="transmembrane region" description="Helical" evidence="1">
    <location>
        <begin position="107"/>
        <end position="126"/>
    </location>
</feature>
<feature type="transmembrane region" description="Helical" evidence="1">
    <location>
        <begin position="132"/>
        <end position="150"/>
    </location>
</feature>
<comment type="caution">
    <text evidence="3">The sequence shown here is derived from an EMBL/GenBank/DDBJ whole genome shotgun (WGS) entry which is preliminary data.</text>
</comment>
<organism evidence="3 4">
    <name type="scientific">Tigheibacillus jepli</name>
    <dbReference type="NCBI Taxonomy" id="3035914"/>
    <lineage>
        <taxon>Bacteria</taxon>
        <taxon>Bacillati</taxon>
        <taxon>Bacillota</taxon>
        <taxon>Bacilli</taxon>
        <taxon>Bacillales</taxon>
        <taxon>Bacillaceae</taxon>
        <taxon>Tigheibacillus</taxon>
    </lineage>
</organism>
<evidence type="ECO:0000256" key="1">
    <source>
        <dbReference type="SAM" id="Phobius"/>
    </source>
</evidence>
<sequence length="449" mass="48122">MSTLVISILLAVVGGVLFTLIGLVSGTDETATMVPFTLLVILLGAPPVAVFAFFMAAVISKHLTHAAPTALMGIPGDTMMVPLLDYTETLRRLGVPHIALRKMVSGGILGALIAFPLALLFAQFLAQFADFFKTYTGVIFACASVIIAYFSKGKWVSVMMIIPFAFFIQALDLISLKVLDHQVATCFFLGIAIGPMFSDILVALSATARKSVVRTKQQTYNLAPEIKSWTGYFPNPFKILTGKQKWYTSLSAAITSATFVFSPAGMTALMGELVGSRVKGTYRKASTTLSVMNGVTESTYIAEIIIPLIAFGLPLSPASLGPGIALFNAPPVFTKDHNLHHIMSGMDFFVYGLIGLVIGALIAYPFIMNFSRSATVFIMRYVSQEAIIGMFMGIVCVISFYTGGITGILVTFTVAAVGGLLNRILGISSGSQFMIYYGSAWMMSALIGL</sequence>
<feature type="transmembrane region" description="Helical" evidence="1">
    <location>
        <begin position="387"/>
        <end position="417"/>
    </location>
</feature>
<dbReference type="RefSeq" id="WP_306065170.1">
    <property type="nucleotide sequence ID" value="NZ_JAROCA020000001.1"/>
</dbReference>
<feature type="transmembrane region" description="Helical" evidence="1">
    <location>
        <begin position="348"/>
        <end position="367"/>
    </location>
</feature>
<dbReference type="InterPro" id="IPR002823">
    <property type="entry name" value="DUF112_TM"/>
</dbReference>
<evidence type="ECO:0000259" key="2">
    <source>
        <dbReference type="Pfam" id="PF01970"/>
    </source>
</evidence>
<dbReference type="Proteomes" id="UP001228376">
    <property type="component" value="Unassembled WGS sequence"/>
</dbReference>
<keyword evidence="1" id="KW-0472">Membrane</keyword>
<evidence type="ECO:0000313" key="3">
    <source>
        <dbReference type="EMBL" id="MDY0404758.1"/>
    </source>
</evidence>
<proteinExistence type="predicted"/>
<keyword evidence="1" id="KW-0812">Transmembrane</keyword>
<accession>A0ABU5CEM2</accession>
<feature type="transmembrane region" description="Helical" evidence="1">
    <location>
        <begin position="304"/>
        <end position="327"/>
    </location>
</feature>
<feature type="transmembrane region" description="Helical" evidence="1">
    <location>
        <begin position="246"/>
        <end position="270"/>
    </location>
</feature>
<dbReference type="Pfam" id="PF01970">
    <property type="entry name" value="TctA"/>
    <property type="match status" value="1"/>
</dbReference>
<feature type="transmembrane region" description="Helical" evidence="1">
    <location>
        <begin position="424"/>
        <end position="447"/>
    </location>
</feature>
<feature type="domain" description="DUF112" evidence="2">
    <location>
        <begin position="8"/>
        <end position="423"/>
    </location>
</feature>